<evidence type="ECO:0000256" key="1">
    <source>
        <dbReference type="SAM" id="Phobius"/>
    </source>
</evidence>
<reference evidence="2 3" key="1">
    <citation type="journal article" date="2021" name="Int. J. Syst. Evol. Microbiol.">
        <title>Reticulibacter mediterranei gen. nov., sp. nov., within the new family Reticulibacteraceae fam. nov., and Ktedonospora formicarum gen. nov., sp. nov., Ktedonobacter robiniae sp. nov., Dictyobacter formicarum sp. nov. and Dictyobacter arantiisoli sp. nov., belonging to the class Ktedonobacteria.</title>
        <authorList>
            <person name="Yabe S."/>
            <person name="Zheng Y."/>
            <person name="Wang C.M."/>
            <person name="Sakai Y."/>
            <person name="Abe K."/>
            <person name="Yokota A."/>
            <person name="Donadio S."/>
            <person name="Cavaletti L."/>
            <person name="Monciardini P."/>
        </authorList>
    </citation>
    <scope>NUCLEOTIDE SEQUENCE [LARGE SCALE GENOMIC DNA]</scope>
    <source>
        <strain evidence="2 3">SOSP1-30</strain>
    </source>
</reference>
<proteinExistence type="predicted"/>
<keyword evidence="3" id="KW-1185">Reference proteome</keyword>
<feature type="transmembrane region" description="Helical" evidence="1">
    <location>
        <begin position="48"/>
        <end position="68"/>
    </location>
</feature>
<accession>A0ABQ3UVK6</accession>
<keyword evidence="1" id="KW-0472">Membrane</keyword>
<dbReference type="RefSeq" id="WP_201373178.1">
    <property type="nucleotide sequence ID" value="NZ_BNJG01000002.1"/>
</dbReference>
<dbReference type="Proteomes" id="UP000654345">
    <property type="component" value="Unassembled WGS sequence"/>
</dbReference>
<gene>
    <name evidence="2" type="ORF">KSB_51910</name>
</gene>
<evidence type="ECO:0000313" key="2">
    <source>
        <dbReference type="EMBL" id="GHO56716.1"/>
    </source>
</evidence>
<feature type="transmembrane region" description="Helical" evidence="1">
    <location>
        <begin position="6"/>
        <end position="27"/>
    </location>
</feature>
<name>A0ABQ3UVK6_9CHLR</name>
<dbReference type="EMBL" id="BNJG01000002">
    <property type="protein sequence ID" value="GHO56716.1"/>
    <property type="molecule type" value="Genomic_DNA"/>
</dbReference>
<protein>
    <submittedName>
        <fullName evidence="2">Uncharacterized protein</fullName>
    </submittedName>
</protein>
<comment type="caution">
    <text evidence="2">The sequence shown here is derived from an EMBL/GenBank/DDBJ whole genome shotgun (WGS) entry which is preliminary data.</text>
</comment>
<organism evidence="2 3">
    <name type="scientific">Ktedonobacter robiniae</name>
    <dbReference type="NCBI Taxonomy" id="2778365"/>
    <lineage>
        <taxon>Bacteria</taxon>
        <taxon>Bacillati</taxon>
        <taxon>Chloroflexota</taxon>
        <taxon>Ktedonobacteria</taxon>
        <taxon>Ktedonobacterales</taxon>
        <taxon>Ktedonobacteraceae</taxon>
        <taxon>Ktedonobacter</taxon>
    </lineage>
</organism>
<sequence>MEWILGFLAVITLLYVLAVASLAWRLTNQPRPYPLAWSENYRRSVAKMQSSLWIVWVMLGGHAIAFFLPSMMGGTPESRWSASAFALFDLLGAIVLYGLWRWTKALQHQAMVGTRKDRYQERYTS</sequence>
<feature type="transmembrane region" description="Helical" evidence="1">
    <location>
        <begin position="80"/>
        <end position="100"/>
    </location>
</feature>
<keyword evidence="1" id="KW-0812">Transmembrane</keyword>
<keyword evidence="1" id="KW-1133">Transmembrane helix</keyword>
<evidence type="ECO:0000313" key="3">
    <source>
        <dbReference type="Proteomes" id="UP000654345"/>
    </source>
</evidence>